<keyword evidence="4 6" id="KW-1133">Transmembrane helix</keyword>
<comment type="subcellular location">
    <subcellularLocation>
        <location evidence="1">Membrane</location>
        <topology evidence="1">Multi-pass membrane protein</topology>
    </subcellularLocation>
</comment>
<reference evidence="7 8" key="1">
    <citation type="submission" date="2015-08" db="EMBL/GenBank/DDBJ databases">
        <title>Draft Genome Sequence of Rathayibacter sp. Strain VKM Ac-2596 Isolated from Leaf Gall Induced by Plant-Parasitic Nematodes.</title>
        <authorList>
            <person name="Vasilenko O.V."/>
            <person name="Starodumova I.P."/>
            <person name="Tarlachkov S.V."/>
            <person name="Dorofeeva L.V."/>
            <person name="Evtushenko L.I."/>
        </authorList>
    </citation>
    <scope>NUCLEOTIDE SEQUENCE [LARGE SCALE GENOMIC DNA]</scope>
    <source>
        <strain evidence="7 8">VKM Ac-2596</strain>
    </source>
</reference>
<proteinExistence type="predicted"/>
<dbReference type="Pfam" id="PF01566">
    <property type="entry name" value="Nramp"/>
    <property type="match status" value="1"/>
</dbReference>
<evidence type="ECO:0000256" key="5">
    <source>
        <dbReference type="ARBA" id="ARBA00023136"/>
    </source>
</evidence>
<feature type="transmembrane region" description="Helical" evidence="6">
    <location>
        <begin position="99"/>
        <end position="122"/>
    </location>
</feature>
<dbReference type="AlphaFoldDB" id="A0A166HD70"/>
<dbReference type="NCBIfam" id="NF037982">
    <property type="entry name" value="Nramp_1"/>
    <property type="match status" value="1"/>
</dbReference>
<evidence type="ECO:0000256" key="4">
    <source>
        <dbReference type="ARBA" id="ARBA00022989"/>
    </source>
</evidence>
<keyword evidence="8" id="KW-1185">Reference proteome</keyword>
<dbReference type="PATRIC" id="fig|1671680.3.peg.2674"/>
<dbReference type="GO" id="GO:0034755">
    <property type="term" value="P:iron ion transmembrane transport"/>
    <property type="evidence" value="ECO:0007669"/>
    <property type="project" value="TreeGrafter"/>
</dbReference>
<dbReference type="EMBL" id="LIIN01000103">
    <property type="protein sequence ID" value="KZX20391.1"/>
    <property type="molecule type" value="Genomic_DNA"/>
</dbReference>
<dbReference type="Proteomes" id="UP000076717">
    <property type="component" value="Unassembled WGS sequence"/>
</dbReference>
<dbReference type="GO" id="GO:0005886">
    <property type="term" value="C:plasma membrane"/>
    <property type="evidence" value="ECO:0007669"/>
    <property type="project" value="TreeGrafter"/>
</dbReference>
<feature type="transmembrane region" description="Helical" evidence="6">
    <location>
        <begin position="134"/>
        <end position="159"/>
    </location>
</feature>
<dbReference type="InterPro" id="IPR001046">
    <property type="entry name" value="NRAMP_fam"/>
</dbReference>
<feature type="transmembrane region" description="Helical" evidence="6">
    <location>
        <begin position="75"/>
        <end position="93"/>
    </location>
</feature>
<keyword evidence="3 6" id="KW-0812">Transmembrane</keyword>
<keyword evidence="5 6" id="KW-0472">Membrane</keyword>
<evidence type="ECO:0000256" key="3">
    <source>
        <dbReference type="ARBA" id="ARBA00022692"/>
    </source>
</evidence>
<dbReference type="GO" id="GO:0005384">
    <property type="term" value="F:manganese ion transmembrane transporter activity"/>
    <property type="evidence" value="ECO:0007669"/>
    <property type="project" value="TreeGrafter"/>
</dbReference>
<evidence type="ECO:0000313" key="7">
    <source>
        <dbReference type="EMBL" id="KZX20391.1"/>
    </source>
</evidence>
<evidence type="ECO:0000256" key="2">
    <source>
        <dbReference type="ARBA" id="ARBA00022448"/>
    </source>
</evidence>
<dbReference type="PANTHER" id="PTHR11706">
    <property type="entry name" value="SOLUTE CARRIER PROTEIN FAMILY 11 MEMBER"/>
    <property type="match status" value="1"/>
</dbReference>
<gene>
    <name evidence="7" type="primary">mntH_2</name>
    <name evidence="7" type="ORF">ACH61_02497</name>
</gene>
<keyword evidence="2" id="KW-0813">Transport</keyword>
<organism evidence="7 8">
    <name type="scientific">Rathayibacter tanaceti</name>
    <dbReference type="NCBI Taxonomy" id="1671680"/>
    <lineage>
        <taxon>Bacteria</taxon>
        <taxon>Bacillati</taxon>
        <taxon>Actinomycetota</taxon>
        <taxon>Actinomycetes</taxon>
        <taxon>Micrococcales</taxon>
        <taxon>Microbacteriaceae</taxon>
        <taxon>Rathayibacter</taxon>
    </lineage>
</organism>
<evidence type="ECO:0000256" key="6">
    <source>
        <dbReference type="SAM" id="Phobius"/>
    </source>
</evidence>
<comment type="caution">
    <text evidence="7">The sequence shown here is derived from an EMBL/GenBank/DDBJ whole genome shotgun (WGS) entry which is preliminary data.</text>
</comment>
<dbReference type="PANTHER" id="PTHR11706:SF33">
    <property type="entry name" value="NATURAL RESISTANCE-ASSOCIATED MACROPHAGE PROTEIN 2"/>
    <property type="match status" value="1"/>
</dbReference>
<evidence type="ECO:0000256" key="1">
    <source>
        <dbReference type="ARBA" id="ARBA00004141"/>
    </source>
</evidence>
<dbReference type="GO" id="GO:0015086">
    <property type="term" value="F:cadmium ion transmembrane transporter activity"/>
    <property type="evidence" value="ECO:0007669"/>
    <property type="project" value="TreeGrafter"/>
</dbReference>
<name>A0A166HD70_9MICO</name>
<evidence type="ECO:0000313" key="8">
    <source>
        <dbReference type="Proteomes" id="UP000076717"/>
    </source>
</evidence>
<protein>
    <submittedName>
        <fullName evidence="7">Divalent metal cation transporter MntH</fullName>
    </submittedName>
</protein>
<feature type="transmembrane region" description="Helical" evidence="6">
    <location>
        <begin position="28"/>
        <end position="55"/>
    </location>
</feature>
<sequence>MNLAILLLAAHSLAGVAGTDSLEGAHAAIGAALGPVVATLFAVGLLASGLASTSVGAYAGAEIMHGLLHVRVPMVARRMVTLIPALLVLAIGFDPTRALVLSQVVLSFGIPFALVPLVVLTRDRRLMGDQVNRWFTTVAAALAALFLIVLNGLLLWLTFAG</sequence>
<accession>A0A166HD70</accession>